<evidence type="ECO:0000313" key="3">
    <source>
        <dbReference type="Proteomes" id="UP001281447"/>
    </source>
</evidence>
<dbReference type="Gene3D" id="3.40.50.850">
    <property type="entry name" value="Isochorismatase-like"/>
    <property type="match status" value="1"/>
</dbReference>
<dbReference type="InterPro" id="IPR036380">
    <property type="entry name" value="Isochorismatase-like_sf"/>
</dbReference>
<dbReference type="Proteomes" id="UP001281447">
    <property type="component" value="Unassembled WGS sequence"/>
</dbReference>
<dbReference type="Pfam" id="PF00857">
    <property type="entry name" value="Isochorismatase"/>
    <property type="match status" value="1"/>
</dbReference>
<organism evidence="2 3">
    <name type="scientific">Tigheibacillus halophilus</name>
    <dbReference type="NCBI Taxonomy" id="361280"/>
    <lineage>
        <taxon>Bacteria</taxon>
        <taxon>Bacillati</taxon>
        <taxon>Bacillota</taxon>
        <taxon>Bacilli</taxon>
        <taxon>Bacillales</taxon>
        <taxon>Bacillaceae</taxon>
        <taxon>Tigheibacillus</taxon>
    </lineage>
</organism>
<dbReference type="EMBL" id="JAWDIP010000003">
    <property type="protein sequence ID" value="MDY0394816.1"/>
    <property type="molecule type" value="Genomic_DNA"/>
</dbReference>
<keyword evidence="3" id="KW-1185">Reference proteome</keyword>
<dbReference type="SUPFAM" id="SSF52499">
    <property type="entry name" value="Isochorismatase-like hydrolases"/>
    <property type="match status" value="1"/>
</dbReference>
<dbReference type="InterPro" id="IPR000868">
    <property type="entry name" value="Isochorismatase-like_dom"/>
</dbReference>
<reference evidence="2 3" key="1">
    <citation type="submission" date="2023-10" db="EMBL/GenBank/DDBJ databases">
        <title>Virgibacillus halophilus 5B73C genome.</title>
        <authorList>
            <person name="Miliotis G."/>
            <person name="Sengupta P."/>
            <person name="Hameed A."/>
            <person name="Chuvochina M."/>
            <person name="Mcdonagh F."/>
            <person name="Simpson A.C."/>
            <person name="Singh N.K."/>
            <person name="Rekha P.D."/>
            <person name="Raman K."/>
            <person name="Hugenholtz P."/>
            <person name="Venkateswaran K."/>
        </authorList>
    </citation>
    <scope>NUCLEOTIDE SEQUENCE [LARGE SCALE GENOMIC DNA]</scope>
    <source>
        <strain evidence="2 3">5B73C</strain>
    </source>
</reference>
<protein>
    <submittedName>
        <fullName evidence="2">Isochorismatase family protein</fullName>
    </submittedName>
</protein>
<comment type="caution">
    <text evidence="2">The sequence shown here is derived from an EMBL/GenBank/DDBJ whole genome shotgun (WGS) entry which is preliminary data.</text>
</comment>
<name>A0ABU5C679_9BACI</name>
<accession>A0ABU5C679</accession>
<sequence>MSGIAGDICVLFSAKDAYMYGFNMWVPKDCMASEDEDGNEYALYLMHSVMKADIDPIS</sequence>
<proteinExistence type="predicted"/>
<feature type="domain" description="Isochorismatase-like" evidence="1">
    <location>
        <begin position="2"/>
        <end position="47"/>
    </location>
</feature>
<gene>
    <name evidence="2" type="ORF">RWE15_10530</name>
</gene>
<evidence type="ECO:0000259" key="1">
    <source>
        <dbReference type="Pfam" id="PF00857"/>
    </source>
</evidence>
<evidence type="ECO:0000313" key="2">
    <source>
        <dbReference type="EMBL" id="MDY0394816.1"/>
    </source>
</evidence>